<proteinExistence type="predicted"/>
<evidence type="ECO:0000313" key="1">
    <source>
        <dbReference type="EMBL" id="OQP49533.1"/>
    </source>
</evidence>
<dbReference type="Proteomes" id="UP000192277">
    <property type="component" value="Unassembled WGS sequence"/>
</dbReference>
<evidence type="ECO:0008006" key="3">
    <source>
        <dbReference type="Google" id="ProtNLM"/>
    </source>
</evidence>
<organism evidence="1 2">
    <name type="scientific">Niastella koreensis</name>
    <dbReference type="NCBI Taxonomy" id="354356"/>
    <lineage>
        <taxon>Bacteria</taxon>
        <taxon>Pseudomonadati</taxon>
        <taxon>Bacteroidota</taxon>
        <taxon>Chitinophagia</taxon>
        <taxon>Chitinophagales</taxon>
        <taxon>Chitinophagaceae</taxon>
        <taxon>Niastella</taxon>
    </lineage>
</organism>
<dbReference type="RefSeq" id="WP_014220076.1">
    <property type="nucleotide sequence ID" value="NZ_LWBO01000010.1"/>
</dbReference>
<accession>A0ABX3NZ57</accession>
<sequence>MLSIHTPRSANKAQWYINTIKGWVEKKIDENKIDKIKKENIKKDLPQILQGTPSELLVLSDTYNKLFPKKYNKKKKKFFWDRRIEHIFNYTSFRKKFGYELANELDVVCCPYCNRNYTTVHDTDKSGKPDKKKVFPEFDHFYPRTDHPILALSFYNLVPSCNICNSHFKGSQDPITLNLFHPYTSIKPNHFNFKFYPRNYLSLIGKGLSIDLDFSFNESKDVNEKVKNSIDFFDIKATYEKCHSALIKDIIDKRIAYGGTYLKQLQSTYNLDFNQSYRILFETDYEENEGLHKRPFSKLKRDIYDDFEMTKYSQ</sequence>
<evidence type="ECO:0000313" key="2">
    <source>
        <dbReference type="Proteomes" id="UP000192277"/>
    </source>
</evidence>
<name>A0ABX3NZ57_9BACT</name>
<gene>
    <name evidence="1" type="ORF">A4D02_28485</name>
</gene>
<dbReference type="Gene3D" id="1.10.30.50">
    <property type="match status" value="1"/>
</dbReference>
<protein>
    <recommendedName>
        <fullName evidence="3">HNH domain-containing protein</fullName>
    </recommendedName>
</protein>
<dbReference type="EMBL" id="LWBO01000010">
    <property type="protein sequence ID" value="OQP49533.1"/>
    <property type="molecule type" value="Genomic_DNA"/>
</dbReference>
<comment type="caution">
    <text evidence="1">The sequence shown here is derived from an EMBL/GenBank/DDBJ whole genome shotgun (WGS) entry which is preliminary data.</text>
</comment>
<keyword evidence="2" id="KW-1185">Reference proteome</keyword>
<reference evidence="1 2" key="1">
    <citation type="submission" date="2016-04" db="EMBL/GenBank/DDBJ databases">
        <authorList>
            <person name="Chen L."/>
            <person name="Zhuang W."/>
            <person name="Wang G."/>
        </authorList>
    </citation>
    <scope>NUCLEOTIDE SEQUENCE [LARGE SCALE GENOMIC DNA]</scope>
    <source>
        <strain evidence="2">GR20</strain>
    </source>
</reference>